<dbReference type="PANTHER" id="PTHR22538:SF1">
    <property type="entry name" value="VWFD DOMAIN-CONTAINING PROTEIN"/>
    <property type="match status" value="1"/>
</dbReference>
<protein>
    <submittedName>
        <fullName evidence="1">Uncharacterized protein</fullName>
    </submittedName>
</protein>
<dbReference type="Proteomes" id="UP000694044">
    <property type="component" value="Unassembled WGS sequence"/>
</dbReference>
<proteinExistence type="predicted"/>
<comment type="caution">
    <text evidence="1">The sequence shown here is derived from an EMBL/GenBank/DDBJ whole genome shotgun (WGS) entry which is preliminary data.</text>
</comment>
<keyword evidence="2" id="KW-1185">Reference proteome</keyword>
<dbReference type="PANTHER" id="PTHR22538">
    <property type="entry name" value="CILIA- AND FLAGELLA-ASSOCIATED PROTEIN 74"/>
    <property type="match status" value="1"/>
</dbReference>
<evidence type="ECO:0000313" key="2">
    <source>
        <dbReference type="Proteomes" id="UP000694044"/>
    </source>
</evidence>
<reference evidence="1" key="1">
    <citation type="submission" date="2021-02" db="EMBL/GenBank/DDBJ databases">
        <authorList>
            <person name="Palmer J.M."/>
        </authorList>
    </citation>
    <scope>NUCLEOTIDE SEQUENCE</scope>
    <source>
        <strain evidence="1">SCRP734</strain>
    </source>
</reference>
<dbReference type="OrthoDB" id="95392at2759"/>
<organism evidence="1 2">
    <name type="scientific">Phytophthora pseudosyringae</name>
    <dbReference type="NCBI Taxonomy" id="221518"/>
    <lineage>
        <taxon>Eukaryota</taxon>
        <taxon>Sar</taxon>
        <taxon>Stramenopiles</taxon>
        <taxon>Oomycota</taxon>
        <taxon>Peronosporomycetes</taxon>
        <taxon>Peronosporales</taxon>
        <taxon>Peronosporaceae</taxon>
        <taxon>Phytophthora</taxon>
    </lineage>
</organism>
<sequence>MQLRVLLDGKSLRHSISTDGLSQARALTIFSPGSRRPNTREQGDMSTRLLWVAAVFLAFVTQSAAAWRPAQQQEHPRLKNGTTTFWPSLRFHFMVKRSPMKVHGLSAFAMLASPVVSEDGSPNVLYDTFATFTEDSTVYNYTLVDGIAYASRSSPGGGNSPAAIECANSDSLPSINSIAAALSEASGVSSISASGRDIECPNGDWFKVSVNGIDFGLCYSGSSGFSMHGSDMDINVEYVDNILVPALDVQCEKVATCHSATAIGKSLLTGEAFSSENRRRMLKAALDFSLDISPSCSCKSTPRPCIFIHGQGIKTEMPDNQNSFPTRYWGNMTDHASCCTSVKFAVLNTVNHSWTEDAQQQKVCERALAVSETSVNSRISDTIIVTHSMGALMLGGAIATGKCSLAPSTTWVSTGAPMRGSMGSDYLQGLCDGGTNVIVEKVANITGRCPVSAAIQSLAYENEHYASSKLKVAYEAAQQVYRTHVKAAMCSYKNSGLISSYQWQFWLLGKVVPHKSPHNDGMVEFYSCAGGIPESKFGNNYRDEFYVTKLNHFDVAFQGGDALLDEAKMPVKWFECLL</sequence>
<gene>
    <name evidence="1" type="ORF">PHYPSEUDO_006177</name>
</gene>
<dbReference type="EMBL" id="JAGDFM010000250">
    <property type="protein sequence ID" value="KAG7381332.1"/>
    <property type="molecule type" value="Genomic_DNA"/>
</dbReference>
<accession>A0A8T1VJF9</accession>
<name>A0A8T1VJF9_9STRA</name>
<evidence type="ECO:0000313" key="1">
    <source>
        <dbReference type="EMBL" id="KAG7381332.1"/>
    </source>
</evidence>
<dbReference type="AlphaFoldDB" id="A0A8T1VJF9"/>